<dbReference type="AlphaFoldDB" id="A0A3B0UVP9"/>
<name>A0A3B0UVP9_9ZZZZ</name>
<dbReference type="EMBL" id="UOEU01000055">
    <property type="protein sequence ID" value="VAW30482.1"/>
    <property type="molecule type" value="Genomic_DNA"/>
</dbReference>
<organism evidence="1">
    <name type="scientific">hydrothermal vent metagenome</name>
    <dbReference type="NCBI Taxonomy" id="652676"/>
    <lineage>
        <taxon>unclassified sequences</taxon>
        <taxon>metagenomes</taxon>
        <taxon>ecological metagenomes</taxon>
    </lineage>
</organism>
<gene>
    <name evidence="1" type="ORF">MNBD_CHLOROFLEXI01-4779</name>
</gene>
<reference evidence="1" key="1">
    <citation type="submission" date="2018-06" db="EMBL/GenBank/DDBJ databases">
        <authorList>
            <person name="Zhirakovskaya E."/>
        </authorList>
    </citation>
    <scope>NUCLEOTIDE SEQUENCE</scope>
</reference>
<proteinExistence type="predicted"/>
<sequence>MYGINLLEVAKILGATAASNVVFNKHGIVRSVHQEIIKYSAQQNIDMVKVMMRTLAQQNEQAYKDVVEILREHFTEQELQKILPQ</sequence>
<evidence type="ECO:0000313" key="1">
    <source>
        <dbReference type="EMBL" id="VAW30482.1"/>
    </source>
</evidence>
<protein>
    <submittedName>
        <fullName evidence="1">Uncharacterized protein</fullName>
    </submittedName>
</protein>
<accession>A0A3B0UVP9</accession>